<sequence length="56" mass="6201">MCGNVVEMELKTVAESVREERARVGEREEPTKAQEAGSGLRRGEIGNLRSNTIRIS</sequence>
<dbReference type="Proteomes" id="UP001196413">
    <property type="component" value="Unassembled WGS sequence"/>
</dbReference>
<evidence type="ECO:0000313" key="2">
    <source>
        <dbReference type="Proteomes" id="UP001196413"/>
    </source>
</evidence>
<dbReference type="EMBL" id="JAHQIW010003288">
    <property type="protein sequence ID" value="KAJ1358049.1"/>
    <property type="molecule type" value="Genomic_DNA"/>
</dbReference>
<comment type="caution">
    <text evidence="1">The sequence shown here is derived from an EMBL/GenBank/DDBJ whole genome shotgun (WGS) entry which is preliminary data.</text>
</comment>
<gene>
    <name evidence="1" type="ORF">KIN20_016355</name>
</gene>
<reference evidence="1" key="1">
    <citation type="submission" date="2021-06" db="EMBL/GenBank/DDBJ databases">
        <title>Parelaphostrongylus tenuis whole genome reference sequence.</title>
        <authorList>
            <person name="Garwood T.J."/>
            <person name="Larsen P.A."/>
            <person name="Fountain-Jones N.M."/>
            <person name="Garbe J.R."/>
            <person name="Macchietto M.G."/>
            <person name="Kania S.A."/>
            <person name="Gerhold R.W."/>
            <person name="Richards J.E."/>
            <person name="Wolf T.M."/>
        </authorList>
    </citation>
    <scope>NUCLEOTIDE SEQUENCE</scope>
    <source>
        <strain evidence="1">MNPRO001-30</strain>
        <tissue evidence="1">Meninges</tissue>
    </source>
</reference>
<accession>A0AAD5N561</accession>
<name>A0AAD5N561_PARTN</name>
<evidence type="ECO:0000313" key="1">
    <source>
        <dbReference type="EMBL" id="KAJ1358049.1"/>
    </source>
</evidence>
<organism evidence="1 2">
    <name type="scientific">Parelaphostrongylus tenuis</name>
    <name type="common">Meningeal worm</name>
    <dbReference type="NCBI Taxonomy" id="148309"/>
    <lineage>
        <taxon>Eukaryota</taxon>
        <taxon>Metazoa</taxon>
        <taxon>Ecdysozoa</taxon>
        <taxon>Nematoda</taxon>
        <taxon>Chromadorea</taxon>
        <taxon>Rhabditida</taxon>
        <taxon>Rhabditina</taxon>
        <taxon>Rhabditomorpha</taxon>
        <taxon>Strongyloidea</taxon>
        <taxon>Metastrongylidae</taxon>
        <taxon>Parelaphostrongylus</taxon>
    </lineage>
</organism>
<dbReference type="AlphaFoldDB" id="A0AAD5N561"/>
<proteinExistence type="predicted"/>
<protein>
    <submittedName>
        <fullName evidence="1">Uncharacterized protein</fullName>
    </submittedName>
</protein>
<keyword evidence="2" id="KW-1185">Reference proteome</keyword>